<dbReference type="PANTHER" id="PTHR32182">
    <property type="entry name" value="DNA REPLICATION AND REPAIR PROTEIN RECF"/>
    <property type="match status" value="1"/>
</dbReference>
<dbReference type="Gene3D" id="3.40.50.300">
    <property type="entry name" value="P-loop containing nucleotide triphosphate hydrolases"/>
    <property type="match status" value="1"/>
</dbReference>
<dbReference type="OrthoDB" id="9784297at2"/>
<dbReference type="InterPro" id="IPR041685">
    <property type="entry name" value="AAA_GajA/Old/RecF-like"/>
</dbReference>
<evidence type="ECO:0000313" key="4">
    <source>
        <dbReference type="Proteomes" id="UP000016658"/>
    </source>
</evidence>
<feature type="coiled-coil region" evidence="1">
    <location>
        <begin position="594"/>
        <end position="628"/>
    </location>
</feature>
<dbReference type="HOGENOM" id="CLU_029328_0_0_9"/>
<accession>U2PSS2</accession>
<dbReference type="EMBL" id="AWVI01000017">
    <property type="protein sequence ID" value="ERK46829.1"/>
    <property type="molecule type" value="Genomic_DNA"/>
</dbReference>
<organism evidence="3 4">
    <name type="scientific">Faecalitalea cylindroides ATCC 27803</name>
    <dbReference type="NCBI Taxonomy" id="649755"/>
    <lineage>
        <taxon>Bacteria</taxon>
        <taxon>Bacillati</taxon>
        <taxon>Bacillota</taxon>
        <taxon>Erysipelotrichia</taxon>
        <taxon>Erysipelotrichales</taxon>
        <taxon>Erysipelotrichaceae</taxon>
        <taxon>Faecalitalea</taxon>
    </lineage>
</organism>
<sequence>MRVELLYLYVGENNTPIKNIDICFSHNYAIKYKDKTLYIDKAKEYKNKDFYGKYVKKCSLIVGKNGSGKTTLLNFLGLMSKNLNKYYNLKDKEKRKNIKASEIKFNYNDLGCWFALYTINEEFYIEGYNFQRLFGQKNLNNLRISLNFSLFINYDFEKKILSPTNFAQRSIIPLVDFYYYKRLPNSNNTEFEFHENYAISNIDNERDTTLRLFRKEITNANISNIYNLFKNYSKLLFEKDFGKKAKIIIENKKHDLFSTEIFDKNLNILFNEETKKKLNYYNNDKYCKSKDKFITSLYYGLALGLWEAYGEKISIKNIQSKNFISRYDPNINIERKIALYYQEEIQNKIDKNFHDYVKDIDEFTKYLNDVDETYFIHGEKIEISLTQHNISIQKVLDYFYSRPEENALSQILNIKYKNLSNGEHEYIEVFGSLIKMLSDIKSDNDCKDRVLIFDEPDRTFHPEWTSKYISNLIKILNNFGEKKDIYFQVIISTHSPFMVSDVLKEDIYKIEIKNESRKIVNSEYGFASNYYDIMKDTFFLTSSVGHFAQGKIQSIIIQIEEAKAISDLIESKKNIEVVGDEYLRKILIHKYHHKLELLNEHEKNMQTKEQIEEQILIKEKELRDLKELLEKNE</sequence>
<dbReference type="GO" id="GO:0006302">
    <property type="term" value="P:double-strand break repair"/>
    <property type="evidence" value="ECO:0007669"/>
    <property type="project" value="TreeGrafter"/>
</dbReference>
<evidence type="ECO:0000313" key="3">
    <source>
        <dbReference type="EMBL" id="ERK46829.1"/>
    </source>
</evidence>
<feature type="domain" description="Endonuclease GajA/Old nuclease/RecF-like AAA" evidence="2">
    <location>
        <begin position="57"/>
        <end position="499"/>
    </location>
</feature>
<gene>
    <name evidence="3" type="ORF">HMPREF0367_00322</name>
</gene>
<proteinExistence type="predicted"/>
<evidence type="ECO:0000259" key="2">
    <source>
        <dbReference type="Pfam" id="PF13175"/>
    </source>
</evidence>
<dbReference type="Pfam" id="PF13175">
    <property type="entry name" value="AAA_15"/>
    <property type="match status" value="1"/>
</dbReference>
<dbReference type="RefSeq" id="WP_035400639.1">
    <property type="nucleotide sequence ID" value="NZ_KI270975.1"/>
</dbReference>
<dbReference type="SUPFAM" id="SSF52540">
    <property type="entry name" value="P-loop containing nucleoside triphosphate hydrolases"/>
    <property type="match status" value="1"/>
</dbReference>
<dbReference type="AlphaFoldDB" id="U2PSS2"/>
<name>U2PSS2_9FIRM</name>
<dbReference type="InterPro" id="IPR027417">
    <property type="entry name" value="P-loop_NTPase"/>
</dbReference>
<protein>
    <recommendedName>
        <fullName evidence="2">Endonuclease GajA/Old nuclease/RecF-like AAA domain-containing protein</fullName>
    </recommendedName>
</protein>
<dbReference type="PANTHER" id="PTHR32182:SF22">
    <property type="entry name" value="ATP-DEPENDENT ENDONUCLEASE, OLD FAMILY-RELATED"/>
    <property type="match status" value="1"/>
</dbReference>
<reference evidence="3 4" key="1">
    <citation type="submission" date="2013-06" db="EMBL/GenBank/DDBJ databases">
        <authorList>
            <person name="Weinstock G."/>
            <person name="Sodergren E."/>
            <person name="Lobos E.A."/>
            <person name="Fulton L."/>
            <person name="Fulton R."/>
            <person name="Courtney L."/>
            <person name="Fronick C."/>
            <person name="O'Laughlin M."/>
            <person name="Godfrey J."/>
            <person name="Wilson R.M."/>
            <person name="Miner T."/>
            <person name="Farmer C."/>
            <person name="Delehaunty K."/>
            <person name="Cordes M."/>
            <person name="Minx P."/>
            <person name="Tomlinson C."/>
            <person name="Chen J."/>
            <person name="Wollam A."/>
            <person name="Pepin K.H."/>
            <person name="Bhonagiri V."/>
            <person name="Zhang X."/>
            <person name="Warren W."/>
            <person name="Mitreva M."/>
            <person name="Mardis E.R."/>
            <person name="Wilson R.K."/>
        </authorList>
    </citation>
    <scope>NUCLEOTIDE SEQUENCE [LARGE SCALE GENOMIC DNA]</scope>
    <source>
        <strain evidence="3 4">ATCC 27803</strain>
    </source>
</reference>
<evidence type="ECO:0000256" key="1">
    <source>
        <dbReference type="SAM" id="Coils"/>
    </source>
</evidence>
<dbReference type="Proteomes" id="UP000016658">
    <property type="component" value="Unassembled WGS sequence"/>
</dbReference>
<comment type="caution">
    <text evidence="3">The sequence shown here is derived from an EMBL/GenBank/DDBJ whole genome shotgun (WGS) entry which is preliminary data.</text>
</comment>
<dbReference type="GO" id="GO:0000731">
    <property type="term" value="P:DNA synthesis involved in DNA repair"/>
    <property type="evidence" value="ECO:0007669"/>
    <property type="project" value="TreeGrafter"/>
</dbReference>
<keyword evidence="1" id="KW-0175">Coiled coil</keyword>